<organism evidence="2 3">
    <name type="scientific">Candidatus Venteria ishoeyi</name>
    <dbReference type="NCBI Taxonomy" id="1899563"/>
    <lineage>
        <taxon>Bacteria</taxon>
        <taxon>Pseudomonadati</taxon>
        <taxon>Pseudomonadota</taxon>
        <taxon>Gammaproteobacteria</taxon>
        <taxon>Thiotrichales</taxon>
        <taxon>Thiotrichaceae</taxon>
        <taxon>Venteria</taxon>
    </lineage>
</organism>
<gene>
    <name evidence="2" type="ORF">MBHS_04783</name>
</gene>
<reference evidence="2 3" key="1">
    <citation type="submission" date="2016-10" db="EMBL/GenBank/DDBJ databases">
        <authorList>
            <person name="de Groot N.N."/>
        </authorList>
    </citation>
    <scope>NUCLEOTIDE SEQUENCE [LARGE SCALE GENOMIC DNA]</scope>
    <source>
        <strain evidence="2">MBHS1</strain>
    </source>
</reference>
<accession>A0A1H6FFP2</accession>
<sequence length="166" mass="18516">MKILSLKNLMLTAIFIPLNAYALDINIKPALEQANVAGQLKSIIRSKPYAHNSVTVKLRSAIVHLVKKGNPKAKVHVWVQNKQNTCFLGNCTSLTGFYTNFAVHFEVGNQCSIRHFHLSKWGTRCWGPDCAVTAVGHELLKLFRGRIHGMLQQAIKQELKGRVPGC</sequence>
<dbReference type="AlphaFoldDB" id="A0A1H6FFP2"/>
<evidence type="ECO:0000313" key="2">
    <source>
        <dbReference type="EMBL" id="SEH08890.1"/>
    </source>
</evidence>
<evidence type="ECO:0000256" key="1">
    <source>
        <dbReference type="SAM" id="SignalP"/>
    </source>
</evidence>
<feature type="signal peptide" evidence="1">
    <location>
        <begin position="1"/>
        <end position="22"/>
    </location>
</feature>
<dbReference type="RefSeq" id="WP_103922396.1">
    <property type="nucleotide sequence ID" value="NZ_FMSV02000556.1"/>
</dbReference>
<dbReference type="Proteomes" id="UP000236724">
    <property type="component" value="Unassembled WGS sequence"/>
</dbReference>
<proteinExistence type="predicted"/>
<dbReference type="EMBL" id="FMSV02000556">
    <property type="protein sequence ID" value="SEH08890.1"/>
    <property type="molecule type" value="Genomic_DNA"/>
</dbReference>
<name>A0A1H6FFP2_9GAMM</name>
<evidence type="ECO:0000313" key="3">
    <source>
        <dbReference type="Proteomes" id="UP000236724"/>
    </source>
</evidence>
<protein>
    <submittedName>
        <fullName evidence="2">Uncharacterized protein</fullName>
    </submittedName>
</protein>
<keyword evidence="1" id="KW-0732">Signal</keyword>
<keyword evidence="3" id="KW-1185">Reference proteome</keyword>
<feature type="chain" id="PRO_5014614973" evidence="1">
    <location>
        <begin position="23"/>
        <end position="166"/>
    </location>
</feature>